<comment type="subcellular location">
    <subcellularLocation>
        <location evidence="1">Nucleus</location>
    </subcellularLocation>
</comment>
<dbReference type="AlphaFoldDB" id="A0A2U1KCF0"/>
<keyword evidence="1" id="KW-0862">Zinc</keyword>
<dbReference type="GO" id="GO:0006355">
    <property type="term" value="P:regulation of DNA-templated transcription"/>
    <property type="evidence" value="ECO:0007669"/>
    <property type="project" value="UniProtKB-UniRule"/>
</dbReference>
<comment type="caution">
    <text evidence="3">The sequence shown here is derived from an EMBL/GenBank/DDBJ whole genome shotgun (WGS) entry which is preliminary data.</text>
</comment>
<dbReference type="EMBL" id="PKPP01022605">
    <property type="protein sequence ID" value="PWA34449.1"/>
    <property type="molecule type" value="Genomic_DNA"/>
</dbReference>
<comment type="similarity">
    <text evidence="1">Belongs to the FHY3/FAR1 family.</text>
</comment>
<dbReference type="PANTHER" id="PTHR31669">
    <property type="entry name" value="PROTEIN FAR1-RELATED SEQUENCE 10-RELATED"/>
    <property type="match status" value="1"/>
</dbReference>
<organism evidence="3 4">
    <name type="scientific">Artemisia annua</name>
    <name type="common">Sweet wormwood</name>
    <dbReference type="NCBI Taxonomy" id="35608"/>
    <lineage>
        <taxon>Eukaryota</taxon>
        <taxon>Viridiplantae</taxon>
        <taxon>Streptophyta</taxon>
        <taxon>Embryophyta</taxon>
        <taxon>Tracheophyta</taxon>
        <taxon>Spermatophyta</taxon>
        <taxon>Magnoliopsida</taxon>
        <taxon>eudicotyledons</taxon>
        <taxon>Gunneridae</taxon>
        <taxon>Pentapetalae</taxon>
        <taxon>asterids</taxon>
        <taxon>campanulids</taxon>
        <taxon>Asterales</taxon>
        <taxon>Asteraceae</taxon>
        <taxon>Asteroideae</taxon>
        <taxon>Anthemideae</taxon>
        <taxon>Artemisiinae</taxon>
        <taxon>Artemisia</taxon>
    </lineage>
</organism>
<evidence type="ECO:0000256" key="1">
    <source>
        <dbReference type="RuleBase" id="RU367018"/>
    </source>
</evidence>
<protein>
    <recommendedName>
        <fullName evidence="1">Protein FAR1-RELATED SEQUENCE</fullName>
    </recommendedName>
</protein>
<dbReference type="GO" id="GO:0005634">
    <property type="term" value="C:nucleus"/>
    <property type="evidence" value="ECO:0007669"/>
    <property type="project" value="UniProtKB-SubCell"/>
</dbReference>
<keyword evidence="1" id="KW-0539">Nucleus</keyword>
<dbReference type="GO" id="GO:0008270">
    <property type="term" value="F:zinc ion binding"/>
    <property type="evidence" value="ECO:0007669"/>
    <property type="project" value="UniProtKB-UniRule"/>
</dbReference>
<dbReference type="PANTHER" id="PTHR31669:SF263">
    <property type="entry name" value="PROTEIN FAR1-RELATED SEQUENCE"/>
    <property type="match status" value="1"/>
</dbReference>
<accession>A0A2U1KCF0</accession>
<feature type="domain" description="MULE transposase" evidence="2">
    <location>
        <begin position="10"/>
        <end position="58"/>
    </location>
</feature>
<dbReference type="InterPro" id="IPR031052">
    <property type="entry name" value="FHY3/FAR1"/>
</dbReference>
<dbReference type="Proteomes" id="UP000245207">
    <property type="component" value="Unassembled WGS sequence"/>
</dbReference>
<proteinExistence type="inferred from homology"/>
<sequence>MRYEKYGDMVVFDTTYKVNAYDMPCALFVGTNNHGKTVLFGSVLLRNETVHNCRWLSESWCGDFCTLYRMTSIEEFEHNWSSVVAKYNLQNNNHVRLYKIRKAWAPAYLRNHFFGGMTSTSRSESINAFIKRFVSADTSLKDFVKQKIEALDGSGEMIVVKWLWQLGARPAKVKEIQDLGGGEGSEIAYHVGRET</sequence>
<comment type="function">
    <text evidence="1">Putative transcription activator involved in regulating light control of development.</text>
</comment>
<dbReference type="STRING" id="35608.A0A2U1KCF0"/>
<dbReference type="OrthoDB" id="1413676at2759"/>
<keyword evidence="1" id="KW-0479">Metal-binding</keyword>
<keyword evidence="1" id="KW-0863">Zinc-finger</keyword>
<keyword evidence="4" id="KW-1185">Reference proteome</keyword>
<evidence type="ECO:0000313" key="4">
    <source>
        <dbReference type="Proteomes" id="UP000245207"/>
    </source>
</evidence>
<gene>
    <name evidence="3" type="ORF">CTI12_AA610960</name>
</gene>
<evidence type="ECO:0000313" key="3">
    <source>
        <dbReference type="EMBL" id="PWA34449.1"/>
    </source>
</evidence>
<reference evidence="3 4" key="1">
    <citation type="journal article" date="2018" name="Mol. Plant">
        <title>The genome of Artemisia annua provides insight into the evolution of Asteraceae family and artemisinin biosynthesis.</title>
        <authorList>
            <person name="Shen Q."/>
            <person name="Zhang L."/>
            <person name="Liao Z."/>
            <person name="Wang S."/>
            <person name="Yan T."/>
            <person name="Shi P."/>
            <person name="Liu M."/>
            <person name="Fu X."/>
            <person name="Pan Q."/>
            <person name="Wang Y."/>
            <person name="Lv Z."/>
            <person name="Lu X."/>
            <person name="Zhang F."/>
            <person name="Jiang W."/>
            <person name="Ma Y."/>
            <person name="Chen M."/>
            <person name="Hao X."/>
            <person name="Li L."/>
            <person name="Tang Y."/>
            <person name="Lv G."/>
            <person name="Zhou Y."/>
            <person name="Sun X."/>
            <person name="Brodelius P.E."/>
            <person name="Rose J.K.C."/>
            <person name="Tang K."/>
        </authorList>
    </citation>
    <scope>NUCLEOTIDE SEQUENCE [LARGE SCALE GENOMIC DNA]</scope>
    <source>
        <strain evidence="4">cv. Huhao1</strain>
        <tissue evidence="3">Leaf</tissue>
    </source>
</reference>
<dbReference type="InterPro" id="IPR018289">
    <property type="entry name" value="MULE_transposase_dom"/>
</dbReference>
<evidence type="ECO:0000259" key="2">
    <source>
        <dbReference type="Pfam" id="PF10551"/>
    </source>
</evidence>
<name>A0A2U1KCF0_ARTAN</name>
<dbReference type="Pfam" id="PF10551">
    <property type="entry name" value="MULE"/>
    <property type="match status" value="1"/>
</dbReference>